<name>A0A3B3QX90_9TELE</name>
<reference evidence="1" key="1">
    <citation type="submission" date="2025-08" db="UniProtKB">
        <authorList>
            <consortium name="Ensembl"/>
        </authorList>
    </citation>
    <scope>IDENTIFICATION</scope>
</reference>
<evidence type="ECO:0000313" key="1">
    <source>
        <dbReference type="Ensembl" id="ENSPKIP00000011172.1"/>
    </source>
</evidence>
<dbReference type="KEGG" id="pki:111835539"/>
<dbReference type="Pfam" id="PF22584">
    <property type="entry name" value="CFAP143"/>
    <property type="match status" value="1"/>
</dbReference>
<dbReference type="GO" id="GO:0045944">
    <property type="term" value="P:positive regulation of transcription by RNA polymerase II"/>
    <property type="evidence" value="ECO:0007669"/>
    <property type="project" value="TreeGrafter"/>
</dbReference>
<dbReference type="PANTHER" id="PTHR15510">
    <property type="entry name" value="SPERM-ASSOCIATED ANTIGEN 8"/>
    <property type="match status" value="1"/>
</dbReference>
<dbReference type="OrthoDB" id="2120499at2759"/>
<proteinExistence type="predicted"/>
<organism evidence="1 2">
    <name type="scientific">Paramormyrops kingsleyae</name>
    <dbReference type="NCBI Taxonomy" id="1676925"/>
    <lineage>
        <taxon>Eukaryota</taxon>
        <taxon>Metazoa</taxon>
        <taxon>Chordata</taxon>
        <taxon>Craniata</taxon>
        <taxon>Vertebrata</taxon>
        <taxon>Euteleostomi</taxon>
        <taxon>Actinopterygii</taxon>
        <taxon>Neopterygii</taxon>
        <taxon>Teleostei</taxon>
        <taxon>Osteoglossocephala</taxon>
        <taxon>Osteoglossomorpha</taxon>
        <taxon>Osteoglossiformes</taxon>
        <taxon>Mormyridae</taxon>
        <taxon>Paramormyrops</taxon>
    </lineage>
</organism>
<dbReference type="GeneID" id="111835539"/>
<dbReference type="PANTHER" id="PTHR15510:SF5">
    <property type="entry name" value="SPERM-ASSOCIATED ANTIGEN 8"/>
    <property type="match status" value="1"/>
</dbReference>
<sequence>MNRSGEALDKNPLGRCLLDNWVEERASALLDKTNDRAQIHRHGHKGILSADMAAKAQDITTMKAEFTHPTGLRVRQRGIRGELFEKHLYRTIREQVLKEQSPPVPSAELVSTTKDDFGAEGFKPTFPDPSWEHNYRSEQAITFWSENHKKIQGVTPVRSKDTPFKKNCNFSTPISACLDDDEKNHHL</sequence>
<accession>A0A3B3QX90</accession>
<dbReference type="Ensembl" id="ENSPKIT00000035313.1">
    <property type="protein sequence ID" value="ENSPKIP00000011172.1"/>
    <property type="gene ID" value="ENSPKIG00000025583.1"/>
</dbReference>
<dbReference type="GO" id="GO:0008017">
    <property type="term" value="F:microtubule binding"/>
    <property type="evidence" value="ECO:0007669"/>
    <property type="project" value="InterPro"/>
</dbReference>
<dbReference type="AlphaFoldDB" id="A0A3B3QX90"/>
<evidence type="ECO:0000313" key="2">
    <source>
        <dbReference type="Proteomes" id="UP000261540"/>
    </source>
</evidence>
<keyword evidence="2" id="KW-1185">Reference proteome</keyword>
<dbReference type="GeneTree" id="ENSGT00640000091617"/>
<dbReference type="GO" id="GO:0005634">
    <property type="term" value="C:nucleus"/>
    <property type="evidence" value="ECO:0007669"/>
    <property type="project" value="TreeGrafter"/>
</dbReference>
<dbReference type="GO" id="GO:0005737">
    <property type="term" value="C:cytoplasm"/>
    <property type="evidence" value="ECO:0007669"/>
    <property type="project" value="TreeGrafter"/>
</dbReference>
<dbReference type="STRING" id="1676925.ENSPKIP00000011172"/>
<dbReference type="Proteomes" id="UP000261540">
    <property type="component" value="Unplaced"/>
</dbReference>
<reference evidence="1" key="2">
    <citation type="submission" date="2025-09" db="UniProtKB">
        <authorList>
            <consortium name="Ensembl"/>
        </authorList>
    </citation>
    <scope>IDENTIFICATION</scope>
</reference>
<dbReference type="CTD" id="26206"/>
<dbReference type="InterPro" id="IPR026124">
    <property type="entry name" value="Sperm-assoc_Ag8"/>
</dbReference>
<protein>
    <submittedName>
        <fullName evidence="1">Sperm associated antigen 8</fullName>
    </submittedName>
</protein>
<dbReference type="RefSeq" id="XP_023651755.1">
    <property type="nucleotide sequence ID" value="XM_023795987.2"/>
</dbReference>